<keyword evidence="1" id="KW-0732">Signal</keyword>
<name>A0AAD7JKX3_9AGAR</name>
<evidence type="ECO:0000313" key="2">
    <source>
        <dbReference type="EMBL" id="KAJ7765452.1"/>
    </source>
</evidence>
<sequence length="107" mass="11826">MHASVLSIHFHLHLHLSVCLCHRVSVSVSLAPESTAGNSTSPRKTVCFSPVQSMSVRAVKERIPRCSAHRDHHICRAACPKGRKTASNLIFPPPSPSHRYSWCMMAT</sequence>
<protein>
    <recommendedName>
        <fullName evidence="4">Secreted protein</fullName>
    </recommendedName>
</protein>
<keyword evidence="3" id="KW-1185">Reference proteome</keyword>
<evidence type="ECO:0008006" key="4">
    <source>
        <dbReference type="Google" id="ProtNLM"/>
    </source>
</evidence>
<organism evidence="2 3">
    <name type="scientific">Mycena maculata</name>
    <dbReference type="NCBI Taxonomy" id="230809"/>
    <lineage>
        <taxon>Eukaryota</taxon>
        <taxon>Fungi</taxon>
        <taxon>Dikarya</taxon>
        <taxon>Basidiomycota</taxon>
        <taxon>Agaricomycotina</taxon>
        <taxon>Agaricomycetes</taxon>
        <taxon>Agaricomycetidae</taxon>
        <taxon>Agaricales</taxon>
        <taxon>Marasmiineae</taxon>
        <taxon>Mycenaceae</taxon>
        <taxon>Mycena</taxon>
    </lineage>
</organism>
<feature type="chain" id="PRO_5042132907" description="Secreted protein" evidence="1">
    <location>
        <begin position="22"/>
        <end position="107"/>
    </location>
</feature>
<dbReference type="EMBL" id="JARJLG010000035">
    <property type="protein sequence ID" value="KAJ7765452.1"/>
    <property type="molecule type" value="Genomic_DNA"/>
</dbReference>
<comment type="caution">
    <text evidence="2">The sequence shown here is derived from an EMBL/GenBank/DDBJ whole genome shotgun (WGS) entry which is preliminary data.</text>
</comment>
<gene>
    <name evidence="2" type="ORF">DFH07DRAFT_810646</name>
</gene>
<accession>A0AAD7JKX3</accession>
<dbReference type="Proteomes" id="UP001215280">
    <property type="component" value="Unassembled WGS sequence"/>
</dbReference>
<feature type="signal peptide" evidence="1">
    <location>
        <begin position="1"/>
        <end position="21"/>
    </location>
</feature>
<evidence type="ECO:0000256" key="1">
    <source>
        <dbReference type="SAM" id="SignalP"/>
    </source>
</evidence>
<evidence type="ECO:0000313" key="3">
    <source>
        <dbReference type="Proteomes" id="UP001215280"/>
    </source>
</evidence>
<proteinExistence type="predicted"/>
<dbReference type="AlphaFoldDB" id="A0AAD7JKX3"/>
<reference evidence="2" key="1">
    <citation type="submission" date="2023-03" db="EMBL/GenBank/DDBJ databases">
        <title>Massive genome expansion in bonnet fungi (Mycena s.s.) driven by repeated elements and novel gene families across ecological guilds.</title>
        <authorList>
            <consortium name="Lawrence Berkeley National Laboratory"/>
            <person name="Harder C.B."/>
            <person name="Miyauchi S."/>
            <person name="Viragh M."/>
            <person name="Kuo A."/>
            <person name="Thoen E."/>
            <person name="Andreopoulos B."/>
            <person name="Lu D."/>
            <person name="Skrede I."/>
            <person name="Drula E."/>
            <person name="Henrissat B."/>
            <person name="Morin E."/>
            <person name="Kohler A."/>
            <person name="Barry K."/>
            <person name="LaButti K."/>
            <person name="Morin E."/>
            <person name="Salamov A."/>
            <person name="Lipzen A."/>
            <person name="Mereny Z."/>
            <person name="Hegedus B."/>
            <person name="Baldrian P."/>
            <person name="Stursova M."/>
            <person name="Weitz H."/>
            <person name="Taylor A."/>
            <person name="Grigoriev I.V."/>
            <person name="Nagy L.G."/>
            <person name="Martin F."/>
            <person name="Kauserud H."/>
        </authorList>
    </citation>
    <scope>NUCLEOTIDE SEQUENCE</scope>
    <source>
        <strain evidence="2">CBHHK188m</strain>
    </source>
</reference>